<dbReference type="RefSeq" id="WP_211681089.1">
    <property type="nucleotide sequence ID" value="NZ_JAGRQH010000003.1"/>
</dbReference>
<comment type="caution">
    <text evidence="3">The sequence shown here is derived from an EMBL/GenBank/DDBJ whole genome shotgun (WGS) entry which is preliminary data.</text>
</comment>
<dbReference type="Proteomes" id="UP000677812">
    <property type="component" value="Unassembled WGS sequence"/>
</dbReference>
<feature type="transmembrane region" description="Helical" evidence="2">
    <location>
        <begin position="6"/>
        <end position="24"/>
    </location>
</feature>
<organism evidence="3 4">
    <name type="scientific">Neokomagataea anthophila</name>
    <dbReference type="NCBI Taxonomy" id="2826925"/>
    <lineage>
        <taxon>Bacteria</taxon>
        <taxon>Pseudomonadati</taxon>
        <taxon>Pseudomonadota</taxon>
        <taxon>Alphaproteobacteria</taxon>
        <taxon>Acetobacterales</taxon>
        <taxon>Acetobacteraceae</taxon>
        <taxon>Neokomagataea</taxon>
    </lineage>
</organism>
<proteinExistence type="predicted"/>
<dbReference type="EMBL" id="JAGRQH010000003">
    <property type="protein sequence ID" value="MBR0559510.1"/>
    <property type="molecule type" value="Genomic_DNA"/>
</dbReference>
<evidence type="ECO:0000256" key="2">
    <source>
        <dbReference type="SAM" id="Phobius"/>
    </source>
</evidence>
<gene>
    <name evidence="3" type="ORF">KB213_05500</name>
</gene>
<accession>A0ABS5E6H0</accession>
<keyword evidence="1" id="KW-0175">Coiled coil</keyword>
<evidence type="ECO:0000313" key="4">
    <source>
        <dbReference type="Proteomes" id="UP000677812"/>
    </source>
</evidence>
<keyword evidence="2" id="KW-0472">Membrane</keyword>
<sequence>MNDVVIYVLLSFVVLASGMLIWIARLAMRAQAEHEALVQKLEAQNAQHEQAALDQTQAMTAPTQTALNTILQDGTF</sequence>
<name>A0ABS5E6H0_9PROT</name>
<evidence type="ECO:0000256" key="1">
    <source>
        <dbReference type="SAM" id="Coils"/>
    </source>
</evidence>
<keyword evidence="4" id="KW-1185">Reference proteome</keyword>
<feature type="coiled-coil region" evidence="1">
    <location>
        <begin position="27"/>
        <end position="58"/>
    </location>
</feature>
<reference evidence="3 4" key="1">
    <citation type="submission" date="2021-04" db="EMBL/GenBank/DDBJ databases">
        <title>The complete genome sequence of Neokomagataea sp. TBRC 2177.</title>
        <authorList>
            <person name="Charoenyingcharoen P."/>
            <person name="Yukphan P."/>
        </authorList>
    </citation>
    <scope>NUCLEOTIDE SEQUENCE [LARGE SCALE GENOMIC DNA]</scope>
    <source>
        <strain evidence="3 4">TBRC 2177</strain>
    </source>
</reference>
<evidence type="ECO:0000313" key="3">
    <source>
        <dbReference type="EMBL" id="MBR0559510.1"/>
    </source>
</evidence>
<keyword evidence="2" id="KW-0812">Transmembrane</keyword>
<protein>
    <submittedName>
        <fullName evidence="3">Uncharacterized protein</fullName>
    </submittedName>
</protein>
<keyword evidence="2" id="KW-1133">Transmembrane helix</keyword>